<protein>
    <submittedName>
        <fullName evidence="2">Uncharacterized protein</fullName>
    </submittedName>
</protein>
<reference evidence="2 3" key="1">
    <citation type="submission" date="2016-06" db="EMBL/GenBank/DDBJ databases">
        <title>The Draft Genome Sequence and Annotation of the Desert Woodrat Neotoma lepida.</title>
        <authorList>
            <person name="Campbell M."/>
            <person name="Oakeson K.F."/>
            <person name="Yandell M."/>
            <person name="Halpert J.R."/>
            <person name="Dearing D."/>
        </authorList>
    </citation>
    <scope>NUCLEOTIDE SEQUENCE [LARGE SCALE GENOMIC DNA]</scope>
    <source>
        <strain evidence="2">417</strain>
        <tissue evidence="2">Liver</tissue>
    </source>
</reference>
<proteinExistence type="predicted"/>
<dbReference type="OrthoDB" id="9836927at2759"/>
<evidence type="ECO:0000313" key="3">
    <source>
        <dbReference type="Proteomes" id="UP000092124"/>
    </source>
</evidence>
<accession>A0A1A6H492</accession>
<sequence length="101" mass="11064">MNTSSKDYVKDYDIQCFELAPDQERQGRHNIGAPESLVNAGIPGGEHRWEEGKARIGPGAMASKEQQVIRDLAVENDEKENEGGKASKQSEEESLPPLGRG</sequence>
<organism evidence="2 3">
    <name type="scientific">Neotoma lepida</name>
    <name type="common">Desert woodrat</name>
    <dbReference type="NCBI Taxonomy" id="56216"/>
    <lineage>
        <taxon>Eukaryota</taxon>
        <taxon>Metazoa</taxon>
        <taxon>Chordata</taxon>
        <taxon>Craniata</taxon>
        <taxon>Vertebrata</taxon>
        <taxon>Euteleostomi</taxon>
        <taxon>Mammalia</taxon>
        <taxon>Eutheria</taxon>
        <taxon>Euarchontoglires</taxon>
        <taxon>Glires</taxon>
        <taxon>Rodentia</taxon>
        <taxon>Myomorpha</taxon>
        <taxon>Muroidea</taxon>
        <taxon>Cricetidae</taxon>
        <taxon>Neotominae</taxon>
        <taxon>Neotoma</taxon>
    </lineage>
</organism>
<gene>
    <name evidence="2" type="ORF">A6R68_12279</name>
</gene>
<feature type="compositionally biased region" description="Basic and acidic residues" evidence="1">
    <location>
        <begin position="81"/>
        <end position="91"/>
    </location>
</feature>
<evidence type="ECO:0000256" key="1">
    <source>
        <dbReference type="SAM" id="MobiDB-lite"/>
    </source>
</evidence>
<name>A0A1A6H492_NEOLE</name>
<evidence type="ECO:0000313" key="2">
    <source>
        <dbReference type="EMBL" id="OBS73139.1"/>
    </source>
</evidence>
<keyword evidence="3" id="KW-1185">Reference proteome</keyword>
<feature type="region of interest" description="Disordered" evidence="1">
    <location>
        <begin position="25"/>
        <end position="50"/>
    </location>
</feature>
<feature type="region of interest" description="Disordered" evidence="1">
    <location>
        <begin position="72"/>
        <end position="101"/>
    </location>
</feature>
<dbReference type="AlphaFoldDB" id="A0A1A6H492"/>
<dbReference type="EMBL" id="LZPO01054711">
    <property type="protein sequence ID" value="OBS73139.1"/>
    <property type="molecule type" value="Genomic_DNA"/>
</dbReference>
<feature type="non-terminal residue" evidence="2">
    <location>
        <position position="101"/>
    </location>
</feature>
<dbReference type="Proteomes" id="UP000092124">
    <property type="component" value="Unassembled WGS sequence"/>
</dbReference>
<comment type="caution">
    <text evidence="2">The sequence shown here is derived from an EMBL/GenBank/DDBJ whole genome shotgun (WGS) entry which is preliminary data.</text>
</comment>